<protein>
    <recommendedName>
        <fullName evidence="7">Transposase</fullName>
    </recommendedName>
</protein>
<dbReference type="Pfam" id="PF13960">
    <property type="entry name" value="DUF4218"/>
    <property type="match status" value="1"/>
</dbReference>
<feature type="compositionally biased region" description="Basic and acidic residues" evidence="1">
    <location>
        <begin position="918"/>
        <end position="930"/>
    </location>
</feature>
<evidence type="ECO:0000313" key="6">
    <source>
        <dbReference type="Proteomes" id="UP000626092"/>
    </source>
</evidence>
<dbReference type="PANTHER" id="PTHR48258">
    <property type="entry name" value="DUF4218 DOMAIN-CONTAINING PROTEIN-RELATED"/>
    <property type="match status" value="1"/>
</dbReference>
<keyword evidence="2" id="KW-1133">Transmembrane helix</keyword>
<dbReference type="OrthoDB" id="1931794at2759"/>
<feature type="domain" description="Transposase-associated" evidence="4">
    <location>
        <begin position="60"/>
        <end position="132"/>
    </location>
</feature>
<keyword evidence="2" id="KW-0472">Membrane</keyword>
<evidence type="ECO:0000259" key="3">
    <source>
        <dbReference type="Pfam" id="PF13960"/>
    </source>
</evidence>
<evidence type="ECO:0000259" key="4">
    <source>
        <dbReference type="Pfam" id="PF13963"/>
    </source>
</evidence>
<dbReference type="PANTHER" id="PTHR48258:SF3">
    <property type="entry name" value="FK506-BINDING PROTEIN 4-LIKE ISOFORM X1"/>
    <property type="match status" value="1"/>
</dbReference>
<feature type="compositionally biased region" description="Low complexity" evidence="1">
    <location>
        <begin position="730"/>
        <end position="745"/>
    </location>
</feature>
<evidence type="ECO:0000256" key="2">
    <source>
        <dbReference type="SAM" id="Phobius"/>
    </source>
</evidence>
<evidence type="ECO:0000313" key="5">
    <source>
        <dbReference type="EMBL" id="KAF7113242.1"/>
    </source>
</evidence>
<organism evidence="5 6">
    <name type="scientific">Rhododendron simsii</name>
    <name type="common">Sims's rhododendron</name>
    <dbReference type="NCBI Taxonomy" id="118357"/>
    <lineage>
        <taxon>Eukaryota</taxon>
        <taxon>Viridiplantae</taxon>
        <taxon>Streptophyta</taxon>
        <taxon>Embryophyta</taxon>
        <taxon>Tracheophyta</taxon>
        <taxon>Spermatophyta</taxon>
        <taxon>Magnoliopsida</taxon>
        <taxon>eudicotyledons</taxon>
        <taxon>Gunneridae</taxon>
        <taxon>Pentapetalae</taxon>
        <taxon>asterids</taxon>
        <taxon>Ericales</taxon>
        <taxon>Ericaceae</taxon>
        <taxon>Ericoideae</taxon>
        <taxon>Rhodoreae</taxon>
        <taxon>Rhododendron</taxon>
    </lineage>
</organism>
<dbReference type="InterPro" id="IPR029480">
    <property type="entry name" value="Transpos_assoc"/>
</dbReference>
<keyword evidence="2" id="KW-0812">Transmembrane</keyword>
<feature type="region of interest" description="Disordered" evidence="1">
    <location>
        <begin position="681"/>
        <end position="754"/>
    </location>
</feature>
<dbReference type="EMBL" id="WJXA01000316">
    <property type="protein sequence ID" value="KAF7113242.1"/>
    <property type="molecule type" value="Genomic_DNA"/>
</dbReference>
<sequence>MRKKRIFCIHLFMKMYLAVLDFCWHPSWLLFQGKWTYLMYYMYDCMISKNKLGVVKMVDKDWVHLNRCIDEYMNAALKFVEMANQNAGYIGKILCPCKYCRNLSHHCVNDVYEHLVINGMDPTYTTWFHHGEEPSVVQKPKEVEMSDAHNLYSATYAQDADHLEPLDEAKDKVFAKALEDAETPLYPGCEKYTKLSAIVTLYKIKAENEWTDESFTILLGKLQDMFPMDNTMLCSVRAVRKFLKKFELGYEKIHACVKDCCLFRKENAELENCPKCGRSRWKELLVRNNLDVMHIIKNITESLIGTLLDISGKSKDGLNARKDMQDLEIKHDLHPEDRGSRTYLPPASYTLSKDEKRIFCKRLFDLKVPDGYSSNIGNCVSMDELKVTGLKSHDCHVLMLQLLPVALKGLLPTGPRNAILRLCAFFNKLCQRVIDQEEMASLEDEVVETLCMFERFFPPSFFDIMVHLTIHLGREARLCGPVQYRWMYLFKRHMKIYKRSVGNHARPEGCIAERYLVEECITFCSRHMKSVETTNRGPGNQDFENDVILEGRPISAATSITLTNEVLESAHRYVLFNTAIVEPYLEMHIEELKNSDASLGLQKNKSSLLKRHADNFSKWLREKVTTYLLETQYDKDPFILASQEKQVFYSRETESSNWYVVLKAPPRGFYDLEMYEELVDTSSRPQDVSALGMNDDDDDQRITNVRGDCEGPRKKKPCSSAQLLRKLQRTQEQGGSTQGATQAQQLPTSPTEQTNMFCSPHTIIGCEETPANLSRTSQNLKCKRGPTKLKTIAIDGSSPIEVKFDDNGEPIGEGSVKLSSFLGPLVREIVSYTLKDWRKLPSGMAEILWQSIKVKSENFKAMQDKQLEMQQTMSHKGYVRLTAELKVKRDIASISRAVVWANGHRDKNGKPKNKNVAKKIEEMGKIERNG</sequence>
<dbReference type="InterPro" id="IPR025452">
    <property type="entry name" value="DUF4218"/>
</dbReference>
<keyword evidence="6" id="KW-1185">Reference proteome</keyword>
<dbReference type="AlphaFoldDB" id="A0A834FV03"/>
<feature type="region of interest" description="Disordered" evidence="1">
    <location>
        <begin position="904"/>
        <end position="930"/>
    </location>
</feature>
<reference evidence="5" key="1">
    <citation type="submission" date="2019-11" db="EMBL/GenBank/DDBJ databases">
        <authorList>
            <person name="Liu Y."/>
            <person name="Hou J."/>
            <person name="Li T.-Q."/>
            <person name="Guan C.-H."/>
            <person name="Wu X."/>
            <person name="Wu H.-Z."/>
            <person name="Ling F."/>
            <person name="Zhang R."/>
            <person name="Shi X.-G."/>
            <person name="Ren J.-P."/>
            <person name="Chen E.-F."/>
            <person name="Sun J.-M."/>
        </authorList>
    </citation>
    <scope>NUCLEOTIDE SEQUENCE</scope>
    <source>
        <strain evidence="5">Adult_tree_wgs_1</strain>
        <tissue evidence="5">Leaves</tissue>
    </source>
</reference>
<evidence type="ECO:0008006" key="7">
    <source>
        <dbReference type="Google" id="ProtNLM"/>
    </source>
</evidence>
<accession>A0A834FV03</accession>
<feature type="domain" description="DUF4218" evidence="3">
    <location>
        <begin position="429"/>
        <end position="535"/>
    </location>
</feature>
<evidence type="ECO:0000256" key="1">
    <source>
        <dbReference type="SAM" id="MobiDB-lite"/>
    </source>
</evidence>
<dbReference type="Pfam" id="PF13963">
    <property type="entry name" value="Transpos_assoc"/>
    <property type="match status" value="1"/>
</dbReference>
<dbReference type="Proteomes" id="UP000626092">
    <property type="component" value="Unassembled WGS sequence"/>
</dbReference>
<comment type="caution">
    <text evidence="5">The sequence shown here is derived from an EMBL/GenBank/DDBJ whole genome shotgun (WGS) entry which is preliminary data.</text>
</comment>
<feature type="transmembrane region" description="Helical" evidence="2">
    <location>
        <begin position="12"/>
        <end position="31"/>
    </location>
</feature>
<proteinExistence type="predicted"/>
<name>A0A834FV03_RHOSS</name>
<gene>
    <name evidence="5" type="ORF">RHSIM_RhsimUnG0146400</name>
</gene>